<dbReference type="InterPro" id="IPR003316">
    <property type="entry name" value="E2F_WHTH_DNA-bd_dom"/>
</dbReference>
<feature type="region of interest" description="Disordered" evidence="22">
    <location>
        <begin position="1"/>
        <end position="66"/>
    </location>
</feature>
<comment type="catalytic activity">
    <reaction evidence="15">
        <text>S-sulfanylglutathione + O2 + H2O = sulfite + glutathione + 2 H(+)</text>
        <dbReference type="Rhea" id="RHEA:12981"/>
        <dbReference type="ChEBI" id="CHEBI:15377"/>
        <dbReference type="ChEBI" id="CHEBI:15378"/>
        <dbReference type="ChEBI" id="CHEBI:15379"/>
        <dbReference type="ChEBI" id="CHEBI:17359"/>
        <dbReference type="ChEBI" id="CHEBI:57925"/>
        <dbReference type="ChEBI" id="CHEBI:58905"/>
        <dbReference type="EC" id="1.13.11.18"/>
    </reaction>
</comment>
<evidence type="ECO:0000256" key="12">
    <source>
        <dbReference type="ARBA" id="ARBA00023125"/>
    </source>
</evidence>
<keyword evidence="12 20" id="KW-0238">DNA-binding</keyword>
<dbReference type="PANTHER" id="PTHR43084:SF1">
    <property type="entry name" value="PERSULFIDE DIOXYGENASE ETHE1, MITOCHONDRIAL"/>
    <property type="match status" value="1"/>
</dbReference>
<keyword evidence="13" id="KW-0496">Mitochondrion</keyword>
<feature type="domain" description="Metallo-beta-lactamase" evidence="23">
    <location>
        <begin position="363"/>
        <end position="524"/>
    </location>
</feature>
<protein>
    <recommendedName>
        <fullName evidence="18">Persulfide dioxygenase ETHE1, mitochondrial</fullName>
        <ecNumber evidence="17">1.13.11.18</ecNumber>
    </recommendedName>
    <alternativeName>
        <fullName evidence="19">Sulfur dioxygenase ETHE1</fullName>
    </alternativeName>
</protein>
<accession>A0AA39LYR8</accession>
<comment type="similarity">
    <text evidence="3">Belongs to the metallo-beta-lactamase superfamily. Glyoxalase II family.</text>
</comment>
<comment type="caution">
    <text evidence="25">The sequence shown here is derived from an EMBL/GenBank/DDBJ whole genome shotgun (WGS) entry which is preliminary data.</text>
</comment>
<gene>
    <name evidence="25" type="ORF">QR680_007226</name>
</gene>
<dbReference type="GO" id="GO:0046983">
    <property type="term" value="F:protein dimerization activity"/>
    <property type="evidence" value="ECO:0007669"/>
    <property type="project" value="InterPro"/>
</dbReference>
<reference evidence="25" key="1">
    <citation type="submission" date="2023-06" db="EMBL/GenBank/DDBJ databases">
        <title>Genomic analysis of the entomopathogenic nematode Steinernema hermaphroditum.</title>
        <authorList>
            <person name="Schwarz E.M."/>
            <person name="Heppert J.K."/>
            <person name="Baniya A."/>
            <person name="Schwartz H.T."/>
            <person name="Tan C.-H."/>
            <person name="Antoshechkin I."/>
            <person name="Sternberg P.W."/>
            <person name="Goodrich-Blair H."/>
            <person name="Dillman A.R."/>
        </authorList>
    </citation>
    <scope>NUCLEOTIDE SEQUENCE</scope>
    <source>
        <strain evidence="25">PS9179</strain>
        <tissue evidence="25">Whole animal</tissue>
    </source>
</reference>
<dbReference type="InterPro" id="IPR044528">
    <property type="entry name" value="POD-like_MBL-fold"/>
</dbReference>
<keyword evidence="9" id="KW-0560">Oxidoreductase</keyword>
<evidence type="ECO:0000256" key="19">
    <source>
        <dbReference type="ARBA" id="ARBA00077964"/>
    </source>
</evidence>
<evidence type="ECO:0000256" key="5">
    <source>
        <dbReference type="ARBA" id="ARBA00022723"/>
    </source>
</evidence>
<dbReference type="FunFam" id="1.10.10.10:FF:000008">
    <property type="entry name" value="E2F transcription factor 1"/>
    <property type="match status" value="1"/>
</dbReference>
<keyword evidence="14 20" id="KW-0804">Transcription</keyword>
<feature type="domain" description="E2F/DP family winged-helix DNA-binding" evidence="24">
    <location>
        <begin position="91"/>
        <end position="157"/>
    </location>
</feature>
<dbReference type="SMART" id="SM00849">
    <property type="entry name" value="Lactamase_B"/>
    <property type="match status" value="1"/>
</dbReference>
<evidence type="ECO:0000256" key="10">
    <source>
        <dbReference type="ARBA" id="ARBA00023004"/>
    </source>
</evidence>
<evidence type="ECO:0000256" key="22">
    <source>
        <dbReference type="SAM" id="MobiDB-lite"/>
    </source>
</evidence>
<dbReference type="SUPFAM" id="SSF144074">
    <property type="entry name" value="E2F-DP heterodimerization region"/>
    <property type="match status" value="1"/>
</dbReference>
<dbReference type="InterPro" id="IPR036388">
    <property type="entry name" value="WH-like_DNA-bd_sf"/>
</dbReference>
<name>A0AA39LYR8_9BILA</name>
<comment type="cofactor">
    <cofactor evidence="1">
        <name>Fe(2+)</name>
        <dbReference type="ChEBI" id="CHEBI:29033"/>
    </cofactor>
</comment>
<evidence type="ECO:0000259" key="23">
    <source>
        <dbReference type="SMART" id="SM00849"/>
    </source>
</evidence>
<dbReference type="FunFam" id="3.60.15.10:FF:000013">
    <property type="entry name" value="Persulfide dioxygenase ETHE1, mitochondrial"/>
    <property type="match status" value="1"/>
</dbReference>
<dbReference type="GO" id="GO:0003677">
    <property type="term" value="F:DNA binding"/>
    <property type="evidence" value="ECO:0007669"/>
    <property type="project" value="UniProtKB-KW"/>
</dbReference>
<dbReference type="SUPFAM" id="SSF56281">
    <property type="entry name" value="Metallo-hydrolase/oxidoreductase"/>
    <property type="match status" value="1"/>
</dbReference>
<keyword evidence="10" id="KW-0408">Iron</keyword>
<proteinExistence type="inferred from homology"/>
<feature type="compositionally biased region" description="Basic and acidic residues" evidence="22">
    <location>
        <begin position="13"/>
        <end position="30"/>
    </location>
</feature>
<dbReference type="GO" id="GO:0006749">
    <property type="term" value="P:glutathione metabolic process"/>
    <property type="evidence" value="ECO:0007669"/>
    <property type="project" value="InterPro"/>
</dbReference>
<evidence type="ECO:0000256" key="8">
    <source>
        <dbReference type="ARBA" id="ARBA00022990"/>
    </source>
</evidence>
<keyword evidence="8" id="KW-0007">Acetylation</keyword>
<dbReference type="Pfam" id="PF16421">
    <property type="entry name" value="E2F_CC-MB"/>
    <property type="match status" value="1"/>
</dbReference>
<dbReference type="Gene3D" id="3.60.15.10">
    <property type="entry name" value="Ribonuclease Z/Hydroxyacylglutathione hydrolase-like"/>
    <property type="match status" value="1"/>
</dbReference>
<dbReference type="GO" id="GO:0070813">
    <property type="term" value="P:hydrogen sulfide metabolic process"/>
    <property type="evidence" value="ECO:0007669"/>
    <property type="project" value="TreeGrafter"/>
</dbReference>
<sequence length="594" mass="67482">MDKPEETTVNVEDSPKASMDEAVDVETHDEMMDDAPELLRERATPLEPDTEDTNDGEDEYVDDEEEPLDLEELGDEFDNDEDVERPLIGSRAEKSLGLLTQRFLRLLQMARGGLVDLNTAADNLNVKQKRRIYDITNVMEGIGLIEKKSKNVIQWKGGEFRKPGTRDLKPEEESIVNKLKRELSDLDKEETKLDQQIKWMKQSLRNVCEYPKNQEVAYTTRSDLLSVFPSHTIFAIHAPPGTSMEIQNPTKTRDMDIRYQMKVKSPCGPAHVIMATKEERRPPPQHRYQPYHRTSAYSISDDPGQFMEEEIDEELLHRKRIDDTVPGHDETMVRLSPPPSERDYIFSSLGSDNLTDLFESASCTYTYILGCPRTRKAMIIDPVYETVDRDTKIINELGLDLVYGLNTHVHADHVTGTGELKRRFPTMRSVLSAQSGGRADLYVDTGDTVGVGVMELEVRATPGHTDGCVTFVDHQQRMAFTGDALLIRGCGRTDFQQGDAAHLYRSIHEQILSLPEDFLLYPAHDYRGVTVSSVEEEKKFNPRTTRNLKEFVNIMDNLNLPYPTQIDKSLPANLVCGVYDLFSDELKKKVGGKH</sequence>
<dbReference type="Pfam" id="PF02319">
    <property type="entry name" value="WHD_E2F_TDP"/>
    <property type="match status" value="1"/>
</dbReference>
<evidence type="ECO:0000256" key="16">
    <source>
        <dbReference type="ARBA" id="ARBA00065219"/>
    </source>
</evidence>
<dbReference type="Gene3D" id="1.10.10.10">
    <property type="entry name" value="Winged helix-like DNA-binding domain superfamily/Winged helix DNA-binding domain"/>
    <property type="match status" value="1"/>
</dbReference>
<evidence type="ECO:0000256" key="14">
    <source>
        <dbReference type="ARBA" id="ARBA00023163"/>
    </source>
</evidence>
<comment type="subunit">
    <text evidence="16">Homodimer. Monomer. Interacts with TST. May interact with RELA.</text>
</comment>
<dbReference type="PANTHER" id="PTHR43084">
    <property type="entry name" value="PERSULFIDE DIOXYGENASE ETHE1"/>
    <property type="match status" value="1"/>
</dbReference>
<organism evidence="25 26">
    <name type="scientific">Steinernema hermaphroditum</name>
    <dbReference type="NCBI Taxonomy" id="289476"/>
    <lineage>
        <taxon>Eukaryota</taxon>
        <taxon>Metazoa</taxon>
        <taxon>Ecdysozoa</taxon>
        <taxon>Nematoda</taxon>
        <taxon>Chromadorea</taxon>
        <taxon>Rhabditida</taxon>
        <taxon>Tylenchina</taxon>
        <taxon>Panagrolaimomorpha</taxon>
        <taxon>Strongyloidoidea</taxon>
        <taxon>Steinernematidae</taxon>
        <taxon>Steinernema</taxon>
    </lineage>
</organism>
<feature type="coiled-coil region" evidence="21">
    <location>
        <begin position="169"/>
        <end position="196"/>
    </location>
</feature>
<dbReference type="InterPro" id="IPR036866">
    <property type="entry name" value="RibonucZ/Hydroxyglut_hydro"/>
</dbReference>
<evidence type="ECO:0000256" key="17">
    <source>
        <dbReference type="ARBA" id="ARBA00066686"/>
    </source>
</evidence>
<keyword evidence="5" id="KW-0479">Metal-binding</keyword>
<dbReference type="EMBL" id="JAUCMV010000003">
    <property type="protein sequence ID" value="KAK0414244.1"/>
    <property type="molecule type" value="Genomic_DNA"/>
</dbReference>
<dbReference type="Pfam" id="PF00753">
    <property type="entry name" value="Lactamase_B"/>
    <property type="match status" value="1"/>
</dbReference>
<dbReference type="Proteomes" id="UP001175271">
    <property type="component" value="Unassembled WGS sequence"/>
</dbReference>
<keyword evidence="21" id="KW-0175">Coiled coil</keyword>
<dbReference type="InterPro" id="IPR037241">
    <property type="entry name" value="E2F-DP_heterodim"/>
</dbReference>
<dbReference type="AlphaFoldDB" id="A0AA39LYR8"/>
<evidence type="ECO:0000256" key="3">
    <source>
        <dbReference type="ARBA" id="ARBA00006759"/>
    </source>
</evidence>
<dbReference type="InterPro" id="IPR036390">
    <property type="entry name" value="WH_DNA-bd_sf"/>
</dbReference>
<evidence type="ECO:0000256" key="4">
    <source>
        <dbReference type="ARBA" id="ARBA00010940"/>
    </source>
</evidence>
<dbReference type="EC" id="1.13.11.18" evidence="17"/>
<comment type="similarity">
    <text evidence="4 20">Belongs to the E2F/DP family.</text>
</comment>
<evidence type="ECO:0000256" key="2">
    <source>
        <dbReference type="ARBA" id="ARBA00004173"/>
    </source>
</evidence>
<keyword evidence="20" id="KW-0539">Nucleus</keyword>
<evidence type="ECO:0000256" key="20">
    <source>
        <dbReference type="RuleBase" id="RU003796"/>
    </source>
</evidence>
<dbReference type="GO" id="GO:0005667">
    <property type="term" value="C:transcription regulator complex"/>
    <property type="evidence" value="ECO:0007669"/>
    <property type="project" value="InterPro"/>
</dbReference>
<dbReference type="InterPro" id="IPR051682">
    <property type="entry name" value="Mito_Persulfide_Diox"/>
</dbReference>
<comment type="subcellular location">
    <subcellularLocation>
        <location evidence="2">Mitochondrion</location>
    </subcellularLocation>
    <subcellularLocation>
        <location evidence="20">Nucleus</location>
    </subcellularLocation>
</comment>
<dbReference type="InterPro" id="IPR001279">
    <property type="entry name" value="Metallo-B-lactamas"/>
</dbReference>
<feature type="compositionally biased region" description="Acidic residues" evidence="22">
    <location>
        <begin position="48"/>
        <end position="66"/>
    </location>
</feature>
<keyword evidence="7" id="KW-0223">Dioxygenase</keyword>
<evidence type="ECO:0000256" key="15">
    <source>
        <dbReference type="ARBA" id="ARBA00050990"/>
    </source>
</evidence>
<evidence type="ECO:0000256" key="13">
    <source>
        <dbReference type="ARBA" id="ARBA00023128"/>
    </source>
</evidence>
<dbReference type="SMART" id="SM01372">
    <property type="entry name" value="E2F_TDP"/>
    <property type="match status" value="1"/>
</dbReference>
<evidence type="ECO:0000256" key="9">
    <source>
        <dbReference type="ARBA" id="ARBA00023002"/>
    </source>
</evidence>
<dbReference type="CDD" id="cd07724">
    <property type="entry name" value="POD-like_MBL-fold"/>
    <property type="match status" value="1"/>
</dbReference>
<evidence type="ECO:0000256" key="21">
    <source>
        <dbReference type="SAM" id="Coils"/>
    </source>
</evidence>
<dbReference type="GO" id="GO:0005634">
    <property type="term" value="C:nucleus"/>
    <property type="evidence" value="ECO:0007669"/>
    <property type="project" value="UniProtKB-SubCell"/>
</dbReference>
<keyword evidence="6" id="KW-0809">Transit peptide</keyword>
<evidence type="ECO:0000256" key="1">
    <source>
        <dbReference type="ARBA" id="ARBA00001954"/>
    </source>
</evidence>
<dbReference type="SUPFAM" id="SSF46785">
    <property type="entry name" value="Winged helix' DNA-binding domain"/>
    <property type="match status" value="1"/>
</dbReference>
<dbReference type="GO" id="GO:0046872">
    <property type="term" value="F:metal ion binding"/>
    <property type="evidence" value="ECO:0007669"/>
    <property type="project" value="UniProtKB-KW"/>
</dbReference>
<evidence type="ECO:0000259" key="24">
    <source>
        <dbReference type="SMART" id="SM01372"/>
    </source>
</evidence>
<evidence type="ECO:0000256" key="11">
    <source>
        <dbReference type="ARBA" id="ARBA00023015"/>
    </source>
</evidence>
<evidence type="ECO:0000313" key="25">
    <source>
        <dbReference type="EMBL" id="KAK0414244.1"/>
    </source>
</evidence>
<evidence type="ECO:0000256" key="18">
    <source>
        <dbReference type="ARBA" id="ARBA00067300"/>
    </source>
</evidence>
<evidence type="ECO:0000256" key="6">
    <source>
        <dbReference type="ARBA" id="ARBA00022946"/>
    </source>
</evidence>
<dbReference type="GO" id="GO:0006355">
    <property type="term" value="P:regulation of DNA-templated transcription"/>
    <property type="evidence" value="ECO:0007669"/>
    <property type="project" value="InterPro"/>
</dbReference>
<evidence type="ECO:0000313" key="26">
    <source>
        <dbReference type="Proteomes" id="UP001175271"/>
    </source>
</evidence>
<evidence type="ECO:0000256" key="7">
    <source>
        <dbReference type="ARBA" id="ARBA00022964"/>
    </source>
</evidence>
<dbReference type="InterPro" id="IPR032198">
    <property type="entry name" value="E2F_CC-MB"/>
</dbReference>
<keyword evidence="11 20" id="KW-0805">Transcription regulation</keyword>
<dbReference type="Gene3D" id="6.10.250.540">
    <property type="match status" value="1"/>
</dbReference>
<dbReference type="CDD" id="cd14660">
    <property type="entry name" value="E2F_DD"/>
    <property type="match status" value="1"/>
</dbReference>
<keyword evidence="26" id="KW-1185">Reference proteome</keyword>
<dbReference type="GO" id="GO:0005739">
    <property type="term" value="C:mitochondrion"/>
    <property type="evidence" value="ECO:0007669"/>
    <property type="project" value="UniProtKB-SubCell"/>
</dbReference>
<dbReference type="GO" id="GO:0050313">
    <property type="term" value="F:sulfur dioxygenase activity"/>
    <property type="evidence" value="ECO:0007669"/>
    <property type="project" value="UniProtKB-EC"/>
</dbReference>